<feature type="chain" id="PRO_5012914934" evidence="1">
    <location>
        <begin position="36"/>
        <end position="318"/>
    </location>
</feature>
<evidence type="ECO:0000259" key="2">
    <source>
        <dbReference type="Pfam" id="PF04069"/>
    </source>
</evidence>
<organism evidence="3 4">
    <name type="scientific">Pseudonocardia autotrophica</name>
    <name type="common">Amycolata autotrophica</name>
    <name type="synonym">Nocardia autotrophica</name>
    <dbReference type="NCBI Taxonomy" id="2074"/>
    <lineage>
        <taxon>Bacteria</taxon>
        <taxon>Bacillati</taxon>
        <taxon>Actinomycetota</taxon>
        <taxon>Actinomycetes</taxon>
        <taxon>Pseudonocardiales</taxon>
        <taxon>Pseudonocardiaceae</taxon>
        <taxon>Pseudonocardia</taxon>
    </lineage>
</organism>
<dbReference type="Proteomes" id="UP000194360">
    <property type="component" value="Unassembled WGS sequence"/>
</dbReference>
<dbReference type="RefSeq" id="WP_085912103.1">
    <property type="nucleotide sequence ID" value="NZ_AP018920.1"/>
</dbReference>
<dbReference type="PROSITE" id="PS51257">
    <property type="entry name" value="PROKAR_LIPOPROTEIN"/>
    <property type="match status" value="1"/>
</dbReference>
<dbReference type="AlphaFoldDB" id="A0A1Y2N2U3"/>
<sequence length="318" mass="34296">MSVARQHPTRPSGRVARLAVALVAVLVTATGCAGATDGQTVRLAQFPWSAAKLTNAILADVAAGHPELGVGELKTIQVGPATAWAGAQRGDVDVLTEVAMPNQSELAAKAEPRIELVHPTYDGADQGWYVPTAMLGPGQPLEGLRSVTQLNDYAAALDNRLVDSDPSFLTTEQNAKRLAGYGLDLEQITSSEAAQIAELRRSQERGTPILVYLYRPHYIFEEIELTRLEEPNPARDDCFTTGDGACAMPAYSAWTAAAGDLTTTAPRFAELLGRFELPLADVEQMLQRVDVDNEDVETVARDYVATNPDRVREWVGTP</sequence>
<comment type="caution">
    <text evidence="3">The sequence shown here is derived from an EMBL/GenBank/DDBJ whole genome shotgun (WGS) entry which is preliminary data.</text>
</comment>
<name>A0A1Y2N2U3_PSEAH</name>
<feature type="domain" description="ABC-type glycine betaine transport system substrate-binding" evidence="2">
    <location>
        <begin position="40"/>
        <end position="305"/>
    </location>
</feature>
<keyword evidence="1" id="KW-0732">Signal</keyword>
<dbReference type="InterPro" id="IPR007210">
    <property type="entry name" value="ABC_Gly_betaine_transp_sub-bd"/>
</dbReference>
<dbReference type="OrthoDB" id="7805658at2"/>
<gene>
    <name evidence="3" type="primary">opuAC</name>
    <name evidence="3" type="ORF">BG845_01814</name>
</gene>
<dbReference type="Gene3D" id="3.40.190.100">
    <property type="entry name" value="Glycine betaine-binding periplasmic protein, domain 2"/>
    <property type="match status" value="1"/>
</dbReference>
<accession>A0A1Y2N2U3</accession>
<dbReference type="SUPFAM" id="SSF53850">
    <property type="entry name" value="Periplasmic binding protein-like II"/>
    <property type="match status" value="1"/>
</dbReference>
<dbReference type="Pfam" id="PF04069">
    <property type="entry name" value="OpuAC"/>
    <property type="match status" value="1"/>
</dbReference>
<evidence type="ECO:0000313" key="4">
    <source>
        <dbReference type="Proteomes" id="UP000194360"/>
    </source>
</evidence>
<reference evidence="3 4" key="1">
    <citation type="submission" date="2016-09" db="EMBL/GenBank/DDBJ databases">
        <title>Pseudonocardia autotrophica DSM535, a candidate organism with high potential of specific P450 cytochromes.</title>
        <authorList>
            <person name="Grumaz C."/>
            <person name="Vainshtein Y."/>
            <person name="Kirstahler P."/>
            <person name="Sohn K."/>
        </authorList>
    </citation>
    <scope>NUCLEOTIDE SEQUENCE [LARGE SCALE GENOMIC DNA]</scope>
    <source>
        <strain evidence="3 4">DSM 535</strain>
    </source>
</reference>
<dbReference type="GO" id="GO:0022857">
    <property type="term" value="F:transmembrane transporter activity"/>
    <property type="evidence" value="ECO:0007669"/>
    <property type="project" value="InterPro"/>
</dbReference>
<protein>
    <submittedName>
        <fullName evidence="3">Glycine betaine-binding protein OpuAC</fullName>
    </submittedName>
</protein>
<dbReference type="STRING" id="2074.BG845_01814"/>
<dbReference type="EMBL" id="MIGB01000007">
    <property type="protein sequence ID" value="OSY41786.1"/>
    <property type="molecule type" value="Genomic_DNA"/>
</dbReference>
<feature type="signal peptide" evidence="1">
    <location>
        <begin position="1"/>
        <end position="35"/>
    </location>
</feature>
<keyword evidence="4" id="KW-1185">Reference proteome</keyword>
<proteinExistence type="predicted"/>
<evidence type="ECO:0000256" key="1">
    <source>
        <dbReference type="SAM" id="SignalP"/>
    </source>
</evidence>
<evidence type="ECO:0000313" key="3">
    <source>
        <dbReference type="EMBL" id="OSY41786.1"/>
    </source>
</evidence>
<dbReference type="Gene3D" id="3.40.190.10">
    <property type="entry name" value="Periplasmic binding protein-like II"/>
    <property type="match status" value="1"/>
</dbReference>
<dbReference type="GO" id="GO:0043190">
    <property type="term" value="C:ATP-binding cassette (ABC) transporter complex"/>
    <property type="evidence" value="ECO:0007669"/>
    <property type="project" value="InterPro"/>
</dbReference>